<feature type="compositionally biased region" description="Polar residues" evidence="1">
    <location>
        <begin position="72"/>
        <end position="85"/>
    </location>
</feature>
<dbReference type="AlphaFoldDB" id="A0A318QUB5"/>
<accession>A0A318QUB5</accession>
<dbReference type="EMBL" id="JABLUU010000008">
    <property type="protein sequence ID" value="MBT0675449.1"/>
    <property type="molecule type" value="Genomic_DNA"/>
</dbReference>
<dbReference type="Proteomes" id="UP000247417">
    <property type="component" value="Unassembled WGS sequence"/>
</dbReference>
<dbReference type="STRING" id="940286.GCA_000227565_02061"/>
<evidence type="ECO:0000313" key="4">
    <source>
        <dbReference type="EMBL" id="PYD81544.1"/>
    </source>
</evidence>
<evidence type="ECO:0000313" key="5">
    <source>
        <dbReference type="Proteomes" id="UP000247417"/>
    </source>
</evidence>
<evidence type="ECO:0000256" key="2">
    <source>
        <dbReference type="SAM" id="SignalP"/>
    </source>
</evidence>
<organism evidence="4 5">
    <name type="scientific">Komagataeibacter oboediens</name>
    <dbReference type="NCBI Taxonomy" id="65958"/>
    <lineage>
        <taxon>Bacteria</taxon>
        <taxon>Pseudomonadati</taxon>
        <taxon>Pseudomonadota</taxon>
        <taxon>Alphaproteobacteria</taxon>
        <taxon>Acetobacterales</taxon>
        <taxon>Acetobacteraceae</taxon>
        <taxon>Komagataeibacter</taxon>
    </lineage>
</organism>
<feature type="compositionally biased region" description="Low complexity" evidence="1">
    <location>
        <begin position="48"/>
        <end position="66"/>
    </location>
</feature>
<feature type="chain" id="PRO_5016467811" evidence="2">
    <location>
        <begin position="29"/>
        <end position="85"/>
    </location>
</feature>
<gene>
    <name evidence="4" type="ORF">CFR80_11170</name>
    <name evidence="3" type="ORF">HNO79_08655</name>
</gene>
<keyword evidence="6" id="KW-1185">Reference proteome</keyword>
<feature type="signal peptide" evidence="2">
    <location>
        <begin position="1"/>
        <end position="28"/>
    </location>
</feature>
<dbReference type="GeneID" id="79187803"/>
<comment type="caution">
    <text evidence="4">The sequence shown here is derived from an EMBL/GenBank/DDBJ whole genome shotgun (WGS) entry which is preliminary data.</text>
</comment>
<evidence type="ECO:0000313" key="6">
    <source>
        <dbReference type="Proteomes" id="UP001519538"/>
    </source>
</evidence>
<reference evidence="4 5" key="1">
    <citation type="submission" date="2017-07" db="EMBL/GenBank/DDBJ databases">
        <title>A draft genome sequence of Komagataeibacter oboediens LMG 18849.</title>
        <authorList>
            <person name="Skraban J."/>
            <person name="Cleenwerck I."/>
            <person name="Vandamme P."/>
            <person name="Trcek J."/>
        </authorList>
    </citation>
    <scope>NUCLEOTIDE SEQUENCE [LARGE SCALE GENOMIC DNA]</scope>
    <source>
        <strain evidence="4 5">LMG 18849</strain>
    </source>
</reference>
<dbReference type="RefSeq" id="WP_010514988.1">
    <property type="nucleotide sequence ID" value="NZ_JABLUU010000008.1"/>
</dbReference>
<dbReference type="Proteomes" id="UP001519538">
    <property type="component" value="Unassembled WGS sequence"/>
</dbReference>
<protein>
    <submittedName>
        <fullName evidence="4">Uncharacterized protein</fullName>
    </submittedName>
</protein>
<proteinExistence type="predicted"/>
<evidence type="ECO:0000256" key="1">
    <source>
        <dbReference type="SAM" id="MobiDB-lite"/>
    </source>
</evidence>
<dbReference type="EMBL" id="NKTX01000027">
    <property type="protein sequence ID" value="PYD81544.1"/>
    <property type="molecule type" value="Genomic_DNA"/>
</dbReference>
<feature type="region of interest" description="Disordered" evidence="1">
    <location>
        <begin position="48"/>
        <end position="85"/>
    </location>
</feature>
<reference evidence="3 6" key="2">
    <citation type="journal article" date="2021" name="Astrobiology">
        <title>Bacterial Cellulose Retains Robustness but Its Synthesis Declines After Exposure to a Mars-Like Environment Simulated Outside the International Space Station.</title>
        <authorList>
            <person name="Orlovska I."/>
            <person name="Podolich O."/>
            <person name="Kukharenko O."/>
            <person name="Zaets I."/>
            <person name="Reva O."/>
            <person name="Khirunenko L."/>
            <person name="Zmejkoski D."/>
            <person name="Rogalsky S."/>
            <person name="Barh D."/>
            <person name="Tiwari S."/>
            <person name="Kumavath R."/>
            <person name="Goes-Neto A."/>
            <person name="Azevedo V."/>
            <person name="Brenig B."/>
            <person name="Ghosh P."/>
            <person name="de Vera J.P."/>
            <person name="Kozyrovska N."/>
        </authorList>
    </citation>
    <scope>NUCLEOTIDE SEQUENCE [LARGE SCALE GENOMIC DNA]</scope>
    <source>
        <strain evidence="3 6">IMBG 311</strain>
    </source>
</reference>
<sequence length="85" mass="8634">MTRQPRPWAIRRLLPVMVALALPLGACAKGKFGEDFCISCASEKQAATTTAAGTGPATGTPATGAAQRPQGAVTSTQAPSGTRHL</sequence>
<name>A0A318QUB5_9PROT</name>
<evidence type="ECO:0000313" key="3">
    <source>
        <dbReference type="EMBL" id="MBT0675449.1"/>
    </source>
</evidence>
<keyword evidence="2" id="KW-0732">Signal</keyword>